<dbReference type="PANTHER" id="PTHR43581">
    <property type="entry name" value="ATP/GTP PHOSPHATASE"/>
    <property type="match status" value="1"/>
</dbReference>
<accession>A0A450UGS6</accession>
<dbReference type="Gene3D" id="3.40.50.300">
    <property type="entry name" value="P-loop containing nucleotide triphosphate hydrolases"/>
    <property type="match status" value="1"/>
</dbReference>
<dbReference type="InterPro" id="IPR022602">
    <property type="entry name" value="DUF2813"/>
</dbReference>
<evidence type="ECO:0000313" key="2">
    <source>
        <dbReference type="EMBL" id="VFJ91728.1"/>
    </source>
</evidence>
<dbReference type="InterPro" id="IPR051396">
    <property type="entry name" value="Bact_Antivir_Def_Nuclease"/>
</dbReference>
<dbReference type="GO" id="GO:0004519">
    <property type="term" value="F:endonuclease activity"/>
    <property type="evidence" value="ECO:0007669"/>
    <property type="project" value="UniProtKB-KW"/>
</dbReference>
<dbReference type="Pfam" id="PF11398">
    <property type="entry name" value="DUF2813"/>
    <property type="match status" value="1"/>
</dbReference>
<name>A0A450UGS6_9GAMM</name>
<dbReference type="AlphaFoldDB" id="A0A450UGS6"/>
<keyword evidence="2" id="KW-0255">Endonuclease</keyword>
<evidence type="ECO:0000259" key="1">
    <source>
        <dbReference type="Pfam" id="PF20469"/>
    </source>
</evidence>
<sequence>MNTEGKHSGIKLIEARIRNFRSLRRVDITFDDLTVLIGENNSGKTSLLEALFAAIGAGRRVIEPDDLFLDVGESKPPKDRGIIIDLLFRPANETGELDEFPEGSYWTALWGSGISRYDEGDEFLALRTRVSWNAGKGEYVTERKFLGDWPDAKNSEDAKVKSGNVTSVQIEPIALYLMDAKRDIQDELRNRGSFWHKLIAEPGLSDEKIEEIEQTLSRLNESIIEGSQVLSHVQEHLNDLYKTVSTEKGDVSITPLARHLRDLGRGMDINFRTRDAQTFPLVRHGMGTRSLAAILTFRAYSRWRQDNAKGDAVHSLLALEEPEAHLHPQAQRALFGQIAAIPGQRIVSTHSPYIASQAEIAGFRHFQKVGAETKVSRLDTSGLNSEDLRKIDRMVLNTRGEILFARALVFFEGETEEQALPVFAKAYWGRSIHTLGISMVEVGGKDNYFPFIRLAETFNIPWFIFSDGERDAISSLEKALKRLNKSKELGNHSNILVIPDGENFERYIATADYEDVLIDVIIKQSTRTDQHKEDLEEKWNSKPRELAEISKELKRNKTRYAHPLAEAITELDNETLRFPPLIRQLFDTMSEQLGLIKREVSIS</sequence>
<dbReference type="PANTHER" id="PTHR43581:SF4">
    <property type="entry name" value="ATP_GTP PHOSPHATASE"/>
    <property type="match status" value="1"/>
</dbReference>
<proteinExistence type="predicted"/>
<gene>
    <name evidence="2" type="ORF">BECKLFY1418B_GA0070995_102825</name>
</gene>
<reference evidence="2" key="1">
    <citation type="submission" date="2019-02" db="EMBL/GenBank/DDBJ databases">
        <authorList>
            <person name="Gruber-Vodicka R. H."/>
            <person name="Seah K. B. B."/>
        </authorList>
    </citation>
    <scope>NUCLEOTIDE SEQUENCE</scope>
    <source>
        <strain evidence="2">BECK_M7</strain>
    </source>
</reference>
<dbReference type="InterPro" id="IPR034139">
    <property type="entry name" value="TOPRIM_OLD"/>
</dbReference>
<dbReference type="SUPFAM" id="SSF52540">
    <property type="entry name" value="P-loop containing nucleoside triphosphate hydrolases"/>
    <property type="match status" value="1"/>
</dbReference>
<dbReference type="CDD" id="cd01026">
    <property type="entry name" value="TOPRIM_OLD"/>
    <property type="match status" value="1"/>
</dbReference>
<dbReference type="EMBL" id="CAADFF010000028">
    <property type="protein sequence ID" value="VFJ91728.1"/>
    <property type="molecule type" value="Genomic_DNA"/>
</dbReference>
<organism evidence="2">
    <name type="scientific">Candidatus Kentrum sp. LFY</name>
    <dbReference type="NCBI Taxonomy" id="2126342"/>
    <lineage>
        <taxon>Bacteria</taxon>
        <taxon>Pseudomonadati</taxon>
        <taxon>Pseudomonadota</taxon>
        <taxon>Gammaproteobacteria</taxon>
        <taxon>Candidatus Kentrum</taxon>
    </lineage>
</organism>
<protein>
    <submittedName>
        <fullName evidence="2">Putative ATP-dependent endonuclease of the OLD family</fullName>
    </submittedName>
</protein>
<dbReference type="Pfam" id="PF20469">
    <property type="entry name" value="OLD-like_TOPRIM"/>
    <property type="match status" value="1"/>
</dbReference>
<feature type="domain" description="OLD protein-like TOPRIM" evidence="1">
    <location>
        <begin position="403"/>
        <end position="468"/>
    </location>
</feature>
<keyword evidence="2" id="KW-0540">Nuclease</keyword>
<dbReference type="InterPro" id="IPR027417">
    <property type="entry name" value="P-loop_NTPase"/>
</dbReference>
<keyword evidence="2" id="KW-0378">Hydrolase</keyword>